<organism evidence="13 14">
    <name type="scientific">Demequina activiva</name>
    <dbReference type="NCBI Taxonomy" id="1582364"/>
    <lineage>
        <taxon>Bacteria</taxon>
        <taxon>Bacillati</taxon>
        <taxon>Actinomycetota</taxon>
        <taxon>Actinomycetes</taxon>
        <taxon>Micrococcales</taxon>
        <taxon>Demequinaceae</taxon>
        <taxon>Demequina</taxon>
    </lineage>
</organism>
<feature type="region of interest" description="Disordered" evidence="11">
    <location>
        <begin position="306"/>
        <end position="339"/>
    </location>
</feature>
<evidence type="ECO:0000256" key="2">
    <source>
        <dbReference type="ARBA" id="ARBA00001946"/>
    </source>
</evidence>
<comment type="cofactor">
    <cofactor evidence="2">
        <name>Mg(2+)</name>
        <dbReference type="ChEBI" id="CHEBI:18420"/>
    </cofactor>
</comment>
<gene>
    <name evidence="13" type="ORF">Dac01nite_07840</name>
</gene>
<evidence type="ECO:0000313" key="14">
    <source>
        <dbReference type="Proteomes" id="UP000652354"/>
    </source>
</evidence>
<evidence type="ECO:0000256" key="4">
    <source>
        <dbReference type="ARBA" id="ARBA00022676"/>
    </source>
</evidence>
<dbReference type="GO" id="GO:0016757">
    <property type="term" value="F:glycosyltransferase activity"/>
    <property type="evidence" value="ECO:0007669"/>
    <property type="project" value="UniProtKB-KW"/>
</dbReference>
<comment type="caution">
    <text evidence="13">The sequence shown here is derived from an EMBL/GenBank/DDBJ whole genome shotgun (WGS) entry which is preliminary data.</text>
</comment>
<protein>
    <recommendedName>
        <fullName evidence="8">Glucosyl-3-phosphoglycerate synthase</fullName>
        <ecNumber evidence="7">2.4.1.266</ecNumber>
    </recommendedName>
</protein>
<dbReference type="InterPro" id="IPR001173">
    <property type="entry name" value="Glyco_trans_2-like"/>
</dbReference>
<name>A0A919Q2G1_9MICO</name>
<keyword evidence="14" id="KW-1185">Reference proteome</keyword>
<comment type="similarity">
    <text evidence="3">Belongs to the glycosyltransferase 2 family.</text>
</comment>
<feature type="compositionally biased region" description="Low complexity" evidence="11">
    <location>
        <begin position="22"/>
        <end position="52"/>
    </location>
</feature>
<evidence type="ECO:0000256" key="3">
    <source>
        <dbReference type="ARBA" id="ARBA00006739"/>
    </source>
</evidence>
<dbReference type="SUPFAM" id="SSF53448">
    <property type="entry name" value="Nucleotide-diphospho-sugar transferases"/>
    <property type="match status" value="1"/>
</dbReference>
<evidence type="ECO:0000259" key="12">
    <source>
        <dbReference type="Pfam" id="PF00535"/>
    </source>
</evidence>
<evidence type="ECO:0000313" key="13">
    <source>
        <dbReference type="EMBL" id="GIG54032.1"/>
    </source>
</evidence>
<evidence type="ECO:0000256" key="8">
    <source>
        <dbReference type="ARBA" id="ARBA00040894"/>
    </source>
</evidence>
<keyword evidence="5" id="KW-0808">Transferase</keyword>
<dbReference type="RefSeq" id="WP_203653499.1">
    <property type="nucleotide sequence ID" value="NZ_BONR01000001.1"/>
</dbReference>
<comment type="catalytic activity">
    <reaction evidence="10">
        <text>an NDP-alpha-D-glucose + (2R)-3-phosphoglycerate = (2R)-2-O-(alpha-D-glucopyranosyl)-3-phospho-glycerate + a ribonucleoside 5'-diphosphate + H(+)</text>
        <dbReference type="Rhea" id="RHEA:47244"/>
        <dbReference type="ChEBI" id="CHEBI:15378"/>
        <dbReference type="ChEBI" id="CHEBI:57930"/>
        <dbReference type="ChEBI" id="CHEBI:58272"/>
        <dbReference type="ChEBI" id="CHEBI:62600"/>
        <dbReference type="ChEBI" id="CHEBI:76533"/>
        <dbReference type="EC" id="2.4.1.266"/>
    </reaction>
    <physiologicalReaction direction="left-to-right" evidence="10">
        <dbReference type="Rhea" id="RHEA:47245"/>
    </physiologicalReaction>
</comment>
<feature type="domain" description="Glycosyltransferase 2-like" evidence="12">
    <location>
        <begin position="79"/>
        <end position="143"/>
    </location>
</feature>
<dbReference type="Pfam" id="PF00535">
    <property type="entry name" value="Glycos_transf_2"/>
    <property type="match status" value="1"/>
</dbReference>
<proteinExistence type="inferred from homology"/>
<evidence type="ECO:0000256" key="6">
    <source>
        <dbReference type="ARBA" id="ARBA00022842"/>
    </source>
</evidence>
<sequence length="339" mass="34958">MAAKRRTPPSSAPADQEAPQDGSARPRGAGATGTPAKKPAAASARRTAPARKAAGDGSAPARRRGGVKRAADLHAAAALIVAHNQARRIAATVRAARSIPGIDLVLVVDDASGDNTQELARKAGAVVVRHSHHRGRTASIETGSSVIAMRDEPGRTPRAVLLLPGGLGHHAVGAAPLVPAVVEHVADLAIAVTEGQARTLSTSGKAARRAIEQASGWTPTDPLGPIRCLTREALEAAMPLARGAGLEVGMTIDVLHAGMRATEVECEIRHRAPGTSPRAAAARAAQYRDVMMAVSTRRVKSGISGAREAVARRTRQGREGDALDADATVAKQTATEEDQ</sequence>
<evidence type="ECO:0000256" key="9">
    <source>
        <dbReference type="ARBA" id="ARBA00048689"/>
    </source>
</evidence>
<evidence type="ECO:0000256" key="5">
    <source>
        <dbReference type="ARBA" id="ARBA00022679"/>
    </source>
</evidence>
<dbReference type="PANTHER" id="PTHR48090">
    <property type="entry name" value="UNDECAPRENYL-PHOSPHATE 4-DEOXY-4-FORMAMIDO-L-ARABINOSE TRANSFERASE-RELATED"/>
    <property type="match status" value="1"/>
</dbReference>
<reference evidence="13" key="1">
    <citation type="submission" date="2021-01" db="EMBL/GenBank/DDBJ databases">
        <title>Whole genome shotgun sequence of Demequina activiva NBRC 110675.</title>
        <authorList>
            <person name="Komaki H."/>
            <person name="Tamura T."/>
        </authorList>
    </citation>
    <scope>NUCLEOTIDE SEQUENCE</scope>
    <source>
        <strain evidence="13">NBRC 110675</strain>
    </source>
</reference>
<dbReference type="EMBL" id="BONR01000001">
    <property type="protein sequence ID" value="GIG54032.1"/>
    <property type="molecule type" value="Genomic_DNA"/>
</dbReference>
<evidence type="ECO:0000256" key="1">
    <source>
        <dbReference type="ARBA" id="ARBA00001936"/>
    </source>
</evidence>
<evidence type="ECO:0000256" key="7">
    <source>
        <dbReference type="ARBA" id="ARBA00039022"/>
    </source>
</evidence>
<keyword evidence="4" id="KW-0328">Glycosyltransferase</keyword>
<dbReference type="AlphaFoldDB" id="A0A919Q2G1"/>
<evidence type="ECO:0000256" key="10">
    <source>
        <dbReference type="ARBA" id="ARBA00048997"/>
    </source>
</evidence>
<dbReference type="EC" id="2.4.1.266" evidence="7"/>
<feature type="region of interest" description="Disordered" evidence="11">
    <location>
        <begin position="1"/>
        <end position="68"/>
    </location>
</feature>
<comment type="cofactor">
    <cofactor evidence="1">
        <name>Mn(2+)</name>
        <dbReference type="ChEBI" id="CHEBI:29035"/>
    </cofactor>
</comment>
<dbReference type="PANTHER" id="PTHR48090:SF10">
    <property type="entry name" value="GLUCOSYL-3-PHOSPHOGLYCERATE SYNTHASE"/>
    <property type="match status" value="1"/>
</dbReference>
<dbReference type="Gene3D" id="3.90.550.10">
    <property type="entry name" value="Spore Coat Polysaccharide Biosynthesis Protein SpsA, Chain A"/>
    <property type="match status" value="1"/>
</dbReference>
<dbReference type="Proteomes" id="UP000652354">
    <property type="component" value="Unassembled WGS sequence"/>
</dbReference>
<dbReference type="InterPro" id="IPR029044">
    <property type="entry name" value="Nucleotide-diphossugar_trans"/>
</dbReference>
<keyword evidence="6" id="KW-0460">Magnesium</keyword>
<accession>A0A919Q2G1</accession>
<dbReference type="InterPro" id="IPR050256">
    <property type="entry name" value="Glycosyltransferase_2"/>
</dbReference>
<comment type="catalytic activity">
    <reaction evidence="9">
        <text>(2R)-3-phosphoglycerate + UDP-alpha-D-glucose = (2R)-2-O-(alpha-D-glucopyranosyl)-3-phospho-glycerate + UDP + H(+)</text>
        <dbReference type="Rhea" id="RHEA:31319"/>
        <dbReference type="ChEBI" id="CHEBI:15378"/>
        <dbReference type="ChEBI" id="CHEBI:58223"/>
        <dbReference type="ChEBI" id="CHEBI:58272"/>
        <dbReference type="ChEBI" id="CHEBI:58885"/>
        <dbReference type="ChEBI" id="CHEBI:62600"/>
        <dbReference type="EC" id="2.4.1.266"/>
    </reaction>
    <physiologicalReaction direction="left-to-right" evidence="9">
        <dbReference type="Rhea" id="RHEA:31320"/>
    </physiologicalReaction>
</comment>
<evidence type="ECO:0000256" key="11">
    <source>
        <dbReference type="SAM" id="MobiDB-lite"/>
    </source>
</evidence>